<dbReference type="EMBL" id="LT598467">
    <property type="protein sequence ID" value="SCU98317.1"/>
    <property type="molecule type" value="Genomic_DNA"/>
</dbReference>
<dbReference type="Gene3D" id="3.40.50.720">
    <property type="entry name" value="NAD(P)-binding Rossmann-like Domain"/>
    <property type="match status" value="1"/>
</dbReference>
<dbReference type="FunFam" id="1.10.1040.10:FF:000017">
    <property type="entry name" value="2-dehydropantoate 2-reductase"/>
    <property type="match status" value="1"/>
</dbReference>
<evidence type="ECO:0000256" key="2">
    <source>
        <dbReference type="ARBA" id="ARBA00022857"/>
    </source>
</evidence>
<evidence type="ECO:0000313" key="7">
    <source>
        <dbReference type="Proteomes" id="UP000191024"/>
    </source>
</evidence>
<feature type="domain" description="Ketopantoate reductase C-terminal" evidence="5">
    <location>
        <begin position="211"/>
        <end position="334"/>
    </location>
</feature>
<evidence type="ECO:0000313" key="6">
    <source>
        <dbReference type="EMBL" id="SCU98317.1"/>
    </source>
</evidence>
<gene>
    <name evidence="6" type="ORF">LAMI_0F14070G</name>
</gene>
<dbReference type="InterPro" id="IPR003710">
    <property type="entry name" value="ApbA"/>
</dbReference>
<dbReference type="Gene3D" id="1.10.1040.10">
    <property type="entry name" value="N-(1-d-carboxylethyl)-l-norvaline Dehydrogenase, domain 2"/>
    <property type="match status" value="1"/>
</dbReference>
<keyword evidence="7" id="KW-1185">Reference proteome</keyword>
<dbReference type="Proteomes" id="UP000191024">
    <property type="component" value="Chromosome F"/>
</dbReference>
<evidence type="ECO:0000256" key="3">
    <source>
        <dbReference type="ARBA" id="ARBA00023002"/>
    </source>
</evidence>
<dbReference type="GO" id="GO:0015940">
    <property type="term" value="P:pantothenate biosynthetic process"/>
    <property type="evidence" value="ECO:0007669"/>
    <property type="project" value="InterPro"/>
</dbReference>
<evidence type="ECO:0000259" key="4">
    <source>
        <dbReference type="Pfam" id="PF02558"/>
    </source>
</evidence>
<dbReference type="GO" id="GO:0008677">
    <property type="term" value="F:2-dehydropantoate 2-reductase activity"/>
    <property type="evidence" value="ECO:0007669"/>
    <property type="project" value="InterPro"/>
</dbReference>
<dbReference type="InterPro" id="IPR013332">
    <property type="entry name" value="KPR_N"/>
</dbReference>
<dbReference type="PANTHER" id="PTHR21708:SF30">
    <property type="entry name" value="2-DEHYDROPANTOATE 2-REDUCTASE-RELATED"/>
    <property type="match status" value="1"/>
</dbReference>
<dbReference type="SUPFAM" id="SSF51735">
    <property type="entry name" value="NAD(P)-binding Rossmann-fold domains"/>
    <property type="match status" value="1"/>
</dbReference>
<evidence type="ECO:0000256" key="1">
    <source>
        <dbReference type="ARBA" id="ARBA00007870"/>
    </source>
</evidence>
<feature type="domain" description="Ketopantoate reductase N-terminal" evidence="4">
    <location>
        <begin position="11"/>
        <end position="177"/>
    </location>
</feature>
<accession>A0A1G4K3Z4</accession>
<dbReference type="OrthoDB" id="3609at2759"/>
<proteinExistence type="inferred from homology"/>
<dbReference type="InterPro" id="IPR051402">
    <property type="entry name" value="KPR-Related"/>
</dbReference>
<organism evidence="6 7">
    <name type="scientific">Lachancea mirantina</name>
    <dbReference type="NCBI Taxonomy" id="1230905"/>
    <lineage>
        <taxon>Eukaryota</taxon>
        <taxon>Fungi</taxon>
        <taxon>Dikarya</taxon>
        <taxon>Ascomycota</taxon>
        <taxon>Saccharomycotina</taxon>
        <taxon>Saccharomycetes</taxon>
        <taxon>Saccharomycetales</taxon>
        <taxon>Saccharomycetaceae</taxon>
        <taxon>Lachancea</taxon>
    </lineage>
</organism>
<comment type="similarity">
    <text evidence="1">Belongs to the ketopantoate reductase family.</text>
</comment>
<sequence>MNGSHGHKSCIVIGAGGVGVITAYSLFKAQKCQVSLIVRSDYDHVVQEGYNIDSCDYGAVKEWKPHYAYRNTQDAAAGDRFFDYIVVTTKNIPDGAAENTVSQVIRPLVESNARIDSTRVTCVVLVQNGIDIEKELQEEFDHPLALVSGVQLIASTKLAPGIVHQKGKDHLIVGAFDAMDAHAVAGAREFVEMYRNEGQNHVEFDASTRFTRWKKLLYNAAINTTTALVELDVPRCLEFAQGSLGTEHTLFRPAMQEIVAIAASEGITLGEQLIDFFVEITRNLVYKPSMCVDHEKGQLMEIEVIVGNPLRIAQRNGVPTPTLNVIYTLIKMLQSKTKEAQGLLKFDEKTARLAQ</sequence>
<protein>
    <submittedName>
        <fullName evidence="6">LAMI_0F14070g1_1</fullName>
    </submittedName>
</protein>
<dbReference type="InterPro" id="IPR008927">
    <property type="entry name" value="6-PGluconate_DH-like_C_sf"/>
</dbReference>
<evidence type="ECO:0000259" key="5">
    <source>
        <dbReference type="Pfam" id="PF08546"/>
    </source>
</evidence>
<dbReference type="GO" id="GO:0005737">
    <property type="term" value="C:cytoplasm"/>
    <property type="evidence" value="ECO:0007669"/>
    <property type="project" value="TreeGrafter"/>
</dbReference>
<dbReference type="InterPro" id="IPR013752">
    <property type="entry name" value="KPA_reductase"/>
</dbReference>
<dbReference type="SUPFAM" id="SSF48179">
    <property type="entry name" value="6-phosphogluconate dehydrogenase C-terminal domain-like"/>
    <property type="match status" value="1"/>
</dbReference>
<reference evidence="7" key="1">
    <citation type="submission" date="2016-03" db="EMBL/GenBank/DDBJ databases">
        <authorList>
            <person name="Devillers H."/>
        </authorList>
    </citation>
    <scope>NUCLEOTIDE SEQUENCE [LARGE SCALE GENOMIC DNA]</scope>
</reference>
<dbReference type="Pfam" id="PF08546">
    <property type="entry name" value="ApbA_C"/>
    <property type="match status" value="1"/>
</dbReference>
<dbReference type="PANTHER" id="PTHR21708">
    <property type="entry name" value="PROBABLE 2-DEHYDROPANTOATE 2-REDUCTASE"/>
    <property type="match status" value="1"/>
</dbReference>
<dbReference type="STRING" id="1230905.A0A1G4K3Z4"/>
<dbReference type="AlphaFoldDB" id="A0A1G4K3Z4"/>
<keyword evidence="3" id="KW-0560">Oxidoreductase</keyword>
<dbReference type="InterPro" id="IPR036291">
    <property type="entry name" value="NAD(P)-bd_dom_sf"/>
</dbReference>
<keyword evidence="2" id="KW-0521">NADP</keyword>
<name>A0A1G4K3Z4_9SACH</name>
<dbReference type="InterPro" id="IPR013328">
    <property type="entry name" value="6PGD_dom2"/>
</dbReference>
<dbReference type="NCBIfam" id="TIGR00745">
    <property type="entry name" value="apbA_panE"/>
    <property type="match status" value="1"/>
</dbReference>
<dbReference type="Pfam" id="PF02558">
    <property type="entry name" value="ApbA"/>
    <property type="match status" value="1"/>
</dbReference>